<dbReference type="GO" id="GO:0005840">
    <property type="term" value="C:ribosome"/>
    <property type="evidence" value="ECO:0007669"/>
    <property type="project" value="UniProtKB-KW"/>
</dbReference>
<feature type="region of interest" description="Disordered" evidence="1">
    <location>
        <begin position="1"/>
        <end position="62"/>
    </location>
</feature>
<keyword evidence="3" id="KW-0689">Ribosomal protein</keyword>
<feature type="compositionally biased region" description="Low complexity" evidence="1">
    <location>
        <begin position="94"/>
        <end position="104"/>
    </location>
</feature>
<evidence type="ECO:0000313" key="3">
    <source>
        <dbReference type="EMBL" id="PIK55860.1"/>
    </source>
</evidence>
<protein>
    <submittedName>
        <fullName evidence="3">Putative 40S ribosomal protein SA-like</fullName>
    </submittedName>
</protein>
<feature type="compositionally biased region" description="Low complexity" evidence="1">
    <location>
        <begin position="76"/>
        <end position="87"/>
    </location>
</feature>
<dbReference type="STRING" id="307972.A0A2G8L6V1"/>
<evidence type="ECO:0000313" key="4">
    <source>
        <dbReference type="Proteomes" id="UP000230750"/>
    </source>
</evidence>
<keyword evidence="3" id="KW-0687">Ribonucleoprotein</keyword>
<keyword evidence="4" id="KW-1185">Reference proteome</keyword>
<dbReference type="Proteomes" id="UP000230750">
    <property type="component" value="Unassembled WGS sequence"/>
</dbReference>
<feature type="compositionally biased region" description="Basic and acidic residues" evidence="1">
    <location>
        <begin position="9"/>
        <end position="30"/>
    </location>
</feature>
<comment type="caution">
    <text evidence="3">The sequence shown here is derived from an EMBL/GenBank/DDBJ whole genome shotgun (WGS) entry which is preliminary data.</text>
</comment>
<organism evidence="3 4">
    <name type="scientific">Stichopus japonicus</name>
    <name type="common">Sea cucumber</name>
    <dbReference type="NCBI Taxonomy" id="307972"/>
    <lineage>
        <taxon>Eukaryota</taxon>
        <taxon>Metazoa</taxon>
        <taxon>Echinodermata</taxon>
        <taxon>Eleutherozoa</taxon>
        <taxon>Echinozoa</taxon>
        <taxon>Holothuroidea</taxon>
        <taxon>Aspidochirotacea</taxon>
        <taxon>Aspidochirotida</taxon>
        <taxon>Stichopodidae</taxon>
        <taxon>Apostichopus</taxon>
    </lineage>
</organism>
<dbReference type="InterPro" id="IPR032281">
    <property type="entry name" value="Ribosomal_uS2_C"/>
</dbReference>
<feature type="region of interest" description="Disordered" evidence="1">
    <location>
        <begin position="76"/>
        <end position="138"/>
    </location>
</feature>
<name>A0A2G8L6V1_STIJA</name>
<reference evidence="3 4" key="1">
    <citation type="journal article" date="2017" name="PLoS Biol.">
        <title>The sea cucumber genome provides insights into morphological evolution and visceral regeneration.</title>
        <authorList>
            <person name="Zhang X."/>
            <person name="Sun L."/>
            <person name="Yuan J."/>
            <person name="Sun Y."/>
            <person name="Gao Y."/>
            <person name="Zhang L."/>
            <person name="Li S."/>
            <person name="Dai H."/>
            <person name="Hamel J.F."/>
            <person name="Liu C."/>
            <person name="Yu Y."/>
            <person name="Liu S."/>
            <person name="Lin W."/>
            <person name="Guo K."/>
            <person name="Jin S."/>
            <person name="Xu P."/>
            <person name="Storey K.B."/>
            <person name="Huan P."/>
            <person name="Zhang T."/>
            <person name="Zhou Y."/>
            <person name="Zhang J."/>
            <person name="Lin C."/>
            <person name="Li X."/>
            <person name="Xing L."/>
            <person name="Huo D."/>
            <person name="Sun M."/>
            <person name="Wang L."/>
            <person name="Mercier A."/>
            <person name="Li F."/>
            <person name="Yang H."/>
            <person name="Xiang J."/>
        </authorList>
    </citation>
    <scope>NUCLEOTIDE SEQUENCE [LARGE SCALE GENOMIC DNA]</scope>
    <source>
        <strain evidence="3">Shaxun</strain>
        <tissue evidence="3">Muscle</tissue>
    </source>
</reference>
<feature type="domain" description="Small ribosomal subunit protein uS2 C-terminal" evidence="2">
    <location>
        <begin position="5"/>
        <end position="89"/>
    </location>
</feature>
<accession>A0A2G8L6V1</accession>
<proteinExistence type="predicted"/>
<sequence>MPDLYFYRDPQEVEKDEQEARERAAQKDEPQAAPYVDQWGADVMGVPGTKPPEVADWADPTLSSGAGLVPTAVPAAAPPTSAAAAAAAPPPPTAAEVANPTPAAGGMQTFQATEWAAEPSKDWSAEPAEWGGGTQDWA</sequence>
<evidence type="ECO:0000256" key="1">
    <source>
        <dbReference type="SAM" id="MobiDB-lite"/>
    </source>
</evidence>
<gene>
    <name evidence="3" type="ORF">BSL78_07252</name>
</gene>
<dbReference type="AlphaFoldDB" id="A0A2G8L6V1"/>
<evidence type="ECO:0000259" key="2">
    <source>
        <dbReference type="Pfam" id="PF16122"/>
    </source>
</evidence>
<dbReference type="Pfam" id="PF16122">
    <property type="entry name" value="40S_SA_C"/>
    <property type="match status" value="1"/>
</dbReference>
<dbReference type="OrthoDB" id="414863at2759"/>
<dbReference type="EMBL" id="MRZV01000198">
    <property type="protein sequence ID" value="PIK55860.1"/>
    <property type="molecule type" value="Genomic_DNA"/>
</dbReference>